<name>A0A561BUC3_9ACTN</name>
<dbReference type="RefSeq" id="WP_145808142.1">
    <property type="nucleotide sequence ID" value="NZ_VIVK01000001.1"/>
</dbReference>
<dbReference type="InterPro" id="IPR036271">
    <property type="entry name" value="Tet_transcr_reg_TetR-rel_C_sf"/>
</dbReference>
<reference evidence="6 7" key="1">
    <citation type="submission" date="2019-06" db="EMBL/GenBank/DDBJ databases">
        <title>Sequencing the genomes of 1000 actinobacteria strains.</title>
        <authorList>
            <person name="Klenk H.-P."/>
        </authorList>
    </citation>
    <scope>NUCLEOTIDE SEQUENCE [LARGE SCALE GENOMIC DNA]</scope>
    <source>
        <strain evidence="6 7">DSM 24683</strain>
    </source>
</reference>
<organism evidence="6 7">
    <name type="scientific">Kribbella amoyensis</name>
    <dbReference type="NCBI Taxonomy" id="996641"/>
    <lineage>
        <taxon>Bacteria</taxon>
        <taxon>Bacillati</taxon>
        <taxon>Actinomycetota</taxon>
        <taxon>Actinomycetes</taxon>
        <taxon>Propionibacteriales</taxon>
        <taxon>Kribbellaceae</taxon>
        <taxon>Kribbella</taxon>
    </lineage>
</organism>
<evidence type="ECO:0000313" key="7">
    <source>
        <dbReference type="Proteomes" id="UP000318380"/>
    </source>
</evidence>
<dbReference type="GO" id="GO:0003700">
    <property type="term" value="F:DNA-binding transcription factor activity"/>
    <property type="evidence" value="ECO:0007669"/>
    <property type="project" value="TreeGrafter"/>
</dbReference>
<sequence>MRADAARNLDKILRTGARLLAADPGASMSMIAAEAGVDRRTIYRQFESREALLSAIYRARYDAVAVVFAEARLTEAPVAVALHRYAEGIITVTREWPVEFHRMTADPPTADRREAFGEQLDAFIRRATEAGLFRADLPAGWVEALLRQVIRTAAEDVPDLEPAPAADLAVSALLQGIGQA</sequence>
<keyword evidence="1" id="KW-0805">Transcription regulation</keyword>
<evidence type="ECO:0000256" key="3">
    <source>
        <dbReference type="ARBA" id="ARBA00023163"/>
    </source>
</evidence>
<dbReference type="OrthoDB" id="8654052at2"/>
<feature type="domain" description="HTH tetR-type" evidence="5">
    <location>
        <begin position="6"/>
        <end position="64"/>
    </location>
</feature>
<dbReference type="SUPFAM" id="SSF46689">
    <property type="entry name" value="Homeodomain-like"/>
    <property type="match status" value="1"/>
</dbReference>
<dbReference type="GO" id="GO:0000976">
    <property type="term" value="F:transcription cis-regulatory region binding"/>
    <property type="evidence" value="ECO:0007669"/>
    <property type="project" value="TreeGrafter"/>
</dbReference>
<dbReference type="InterPro" id="IPR009057">
    <property type="entry name" value="Homeodomain-like_sf"/>
</dbReference>
<dbReference type="PROSITE" id="PS50977">
    <property type="entry name" value="HTH_TETR_2"/>
    <property type="match status" value="1"/>
</dbReference>
<dbReference type="EMBL" id="VIVK01000001">
    <property type="protein sequence ID" value="TWD82504.1"/>
    <property type="molecule type" value="Genomic_DNA"/>
</dbReference>
<keyword evidence="3" id="KW-0804">Transcription</keyword>
<feature type="DNA-binding region" description="H-T-H motif" evidence="4">
    <location>
        <begin position="27"/>
        <end position="46"/>
    </location>
</feature>
<accession>A0A561BUC3</accession>
<dbReference type="InterPro" id="IPR050109">
    <property type="entry name" value="HTH-type_TetR-like_transc_reg"/>
</dbReference>
<dbReference type="PANTHER" id="PTHR30055">
    <property type="entry name" value="HTH-TYPE TRANSCRIPTIONAL REGULATOR RUTR"/>
    <property type="match status" value="1"/>
</dbReference>
<evidence type="ECO:0000256" key="2">
    <source>
        <dbReference type="ARBA" id="ARBA00023125"/>
    </source>
</evidence>
<evidence type="ECO:0000313" key="6">
    <source>
        <dbReference type="EMBL" id="TWD82504.1"/>
    </source>
</evidence>
<dbReference type="PANTHER" id="PTHR30055:SF234">
    <property type="entry name" value="HTH-TYPE TRANSCRIPTIONAL REGULATOR BETI"/>
    <property type="match status" value="1"/>
</dbReference>
<evidence type="ECO:0000256" key="4">
    <source>
        <dbReference type="PROSITE-ProRule" id="PRU00335"/>
    </source>
</evidence>
<dbReference type="Proteomes" id="UP000318380">
    <property type="component" value="Unassembled WGS sequence"/>
</dbReference>
<dbReference type="Gene3D" id="1.10.357.10">
    <property type="entry name" value="Tetracycline Repressor, domain 2"/>
    <property type="match status" value="1"/>
</dbReference>
<protein>
    <submittedName>
        <fullName evidence="6">TetR family transcriptional regulator</fullName>
    </submittedName>
</protein>
<keyword evidence="7" id="KW-1185">Reference proteome</keyword>
<evidence type="ECO:0000259" key="5">
    <source>
        <dbReference type="PROSITE" id="PS50977"/>
    </source>
</evidence>
<comment type="caution">
    <text evidence="6">The sequence shown here is derived from an EMBL/GenBank/DDBJ whole genome shotgun (WGS) entry which is preliminary data.</text>
</comment>
<keyword evidence="2 4" id="KW-0238">DNA-binding</keyword>
<dbReference type="Pfam" id="PF00440">
    <property type="entry name" value="TetR_N"/>
    <property type="match status" value="1"/>
</dbReference>
<dbReference type="InterPro" id="IPR001647">
    <property type="entry name" value="HTH_TetR"/>
</dbReference>
<proteinExistence type="predicted"/>
<evidence type="ECO:0000256" key="1">
    <source>
        <dbReference type="ARBA" id="ARBA00023015"/>
    </source>
</evidence>
<dbReference type="AlphaFoldDB" id="A0A561BUC3"/>
<gene>
    <name evidence="6" type="ORF">FB561_3637</name>
</gene>
<dbReference type="SUPFAM" id="SSF48498">
    <property type="entry name" value="Tetracyclin repressor-like, C-terminal domain"/>
    <property type="match status" value="1"/>
</dbReference>